<dbReference type="OrthoDB" id="9805821at2"/>
<evidence type="ECO:0000256" key="5">
    <source>
        <dbReference type="ARBA" id="ARBA00023295"/>
    </source>
</evidence>
<dbReference type="GO" id="GO:0004563">
    <property type="term" value="F:beta-N-acetylhexosaminidase activity"/>
    <property type="evidence" value="ECO:0007669"/>
    <property type="project" value="UniProtKB-EC"/>
</dbReference>
<protein>
    <recommendedName>
        <fullName evidence="3">beta-N-acetylhexosaminidase</fullName>
        <ecNumber evidence="3">3.2.1.52</ecNumber>
    </recommendedName>
</protein>
<dbReference type="STRING" id="1121485.GCA_000426485_01746"/>
<comment type="similarity">
    <text evidence="2">Belongs to the glycosyl hydrolase 3 family.</text>
</comment>
<dbReference type="InterPro" id="IPR001764">
    <property type="entry name" value="Glyco_hydro_3_N"/>
</dbReference>
<name>A0A4Y8L0M4_9BACT</name>
<evidence type="ECO:0000256" key="3">
    <source>
        <dbReference type="ARBA" id="ARBA00012663"/>
    </source>
</evidence>
<evidence type="ECO:0000256" key="1">
    <source>
        <dbReference type="ARBA" id="ARBA00001231"/>
    </source>
</evidence>
<organism evidence="8 9">
    <name type="scientific">Dysgonomonas capnocytophagoides</name>
    <dbReference type="NCBI Taxonomy" id="45254"/>
    <lineage>
        <taxon>Bacteria</taxon>
        <taxon>Pseudomonadati</taxon>
        <taxon>Bacteroidota</taxon>
        <taxon>Bacteroidia</taxon>
        <taxon>Bacteroidales</taxon>
        <taxon>Dysgonomonadaceae</taxon>
        <taxon>Dysgonomonas</taxon>
    </lineage>
</organism>
<dbReference type="GO" id="GO:0009254">
    <property type="term" value="P:peptidoglycan turnover"/>
    <property type="evidence" value="ECO:0007669"/>
    <property type="project" value="TreeGrafter"/>
</dbReference>
<dbReference type="AlphaFoldDB" id="A0A4Y8L0M4"/>
<evidence type="ECO:0000313" key="9">
    <source>
        <dbReference type="Proteomes" id="UP000297861"/>
    </source>
</evidence>
<evidence type="ECO:0000256" key="4">
    <source>
        <dbReference type="ARBA" id="ARBA00022801"/>
    </source>
</evidence>
<dbReference type="InterPro" id="IPR036881">
    <property type="entry name" value="Glyco_hydro_3_C_sf"/>
</dbReference>
<sequence>MKHISYIISIILASTFVCACNRQSVKEDSPSPNEVGTKSVLSLSDTTWKSLSLREKIGQLMLMLPDRKKELQLGDGSLSGFFEKYPVTGFFMGWKLWDGVQRDQYLDHIRKTCAEYQQASKLPLIFQEDYESGVTLPGMTSFPNEMALGAANSPKLAYQYGKTVAQESRSVGVQWVLHPVADLNINPFNPVTNTRSISDDPDKAIRLLTQQIKGLQDNGVAATIKHFPGDGVDFRDQHLLTTCNFLPYDVWKRQHGKVFKALIDNGVKSIMPGHITLPGYQKEKKNGQYLPATLSKELLTNLLKGEMGFKGVVVSDAMVMGGFRGWYDNQLEGEIQSFLAGVDILLWPSYEFMDTLEARILRKEIPVERLNDAVSRTWNFKKSLGLMDRNHQLIVPMTPEEKTNALSVSEQICEKAITLIRDRNNVLPLKKDKDKKILVVGVTPISRKGGDTSLTRMKSFSDLLRQKGFEVDFQHNILYETQGWTETATTQYDRILFLVDRHMHAPFGPLEFWDDEAQTVWGINAMPKEKLIVISLGSPYSINEYFERVNTCINAYSNTAVMHNALIKALMGEIKMQGTSPVNLDMQGKFKLY</sequence>
<accession>A0A4Y8L0M4</accession>
<keyword evidence="5" id="KW-0326">Glycosidase</keyword>
<dbReference type="Pfam" id="PF00933">
    <property type="entry name" value="Glyco_hydro_3"/>
    <property type="match status" value="1"/>
</dbReference>
<feature type="domain" description="Glycoside hydrolase family 3 N-terminal" evidence="7">
    <location>
        <begin position="53"/>
        <end position="377"/>
    </location>
</feature>
<dbReference type="PRINTS" id="PR00133">
    <property type="entry name" value="GLHYDRLASE3"/>
</dbReference>
<evidence type="ECO:0000256" key="2">
    <source>
        <dbReference type="ARBA" id="ARBA00005336"/>
    </source>
</evidence>
<dbReference type="Gene3D" id="3.40.50.1700">
    <property type="entry name" value="Glycoside hydrolase family 3 C-terminal domain"/>
    <property type="match status" value="1"/>
</dbReference>
<dbReference type="PROSITE" id="PS51257">
    <property type="entry name" value="PROKAR_LIPOPROTEIN"/>
    <property type="match status" value="1"/>
</dbReference>
<dbReference type="InterPro" id="IPR036962">
    <property type="entry name" value="Glyco_hydro_3_N_sf"/>
</dbReference>
<dbReference type="Proteomes" id="UP000297861">
    <property type="component" value="Unassembled WGS sequence"/>
</dbReference>
<evidence type="ECO:0000313" key="8">
    <source>
        <dbReference type="EMBL" id="TFD94744.1"/>
    </source>
</evidence>
<feature type="chain" id="PRO_5021398937" description="beta-N-acetylhexosaminidase" evidence="6">
    <location>
        <begin position="20"/>
        <end position="593"/>
    </location>
</feature>
<dbReference type="Gene3D" id="3.20.20.300">
    <property type="entry name" value="Glycoside hydrolase, family 3, N-terminal domain"/>
    <property type="match status" value="1"/>
</dbReference>
<gene>
    <name evidence="8" type="ORF">E2605_15400</name>
</gene>
<keyword evidence="6" id="KW-0732">Signal</keyword>
<dbReference type="RefSeq" id="WP_134437127.1">
    <property type="nucleotide sequence ID" value="NZ_SOML01000010.1"/>
</dbReference>
<reference evidence="8 9" key="1">
    <citation type="submission" date="2019-03" db="EMBL/GenBank/DDBJ databases">
        <title>San Antonio Military Medical Center submission to MRSN (WRAIR), pending publication.</title>
        <authorList>
            <person name="Blyth D.M."/>
            <person name="Mccarthy S.L."/>
            <person name="Schall S.E."/>
            <person name="Stam J.A."/>
            <person name="Ong A.C."/>
            <person name="Mcgann P.T."/>
        </authorList>
    </citation>
    <scope>NUCLEOTIDE SEQUENCE [LARGE SCALE GENOMIC DNA]</scope>
    <source>
        <strain evidence="8 9">MRSN571793</strain>
    </source>
</reference>
<dbReference type="InterPro" id="IPR050226">
    <property type="entry name" value="NagZ_Beta-hexosaminidase"/>
</dbReference>
<dbReference type="PANTHER" id="PTHR30480">
    <property type="entry name" value="BETA-HEXOSAMINIDASE-RELATED"/>
    <property type="match status" value="1"/>
</dbReference>
<dbReference type="PANTHER" id="PTHR30480:SF13">
    <property type="entry name" value="BETA-HEXOSAMINIDASE"/>
    <property type="match status" value="1"/>
</dbReference>
<dbReference type="SUPFAM" id="SSF51445">
    <property type="entry name" value="(Trans)glycosidases"/>
    <property type="match status" value="1"/>
</dbReference>
<dbReference type="InterPro" id="IPR017853">
    <property type="entry name" value="GH"/>
</dbReference>
<dbReference type="EC" id="3.2.1.52" evidence="3"/>
<dbReference type="EMBL" id="SOML01000010">
    <property type="protein sequence ID" value="TFD94744.1"/>
    <property type="molecule type" value="Genomic_DNA"/>
</dbReference>
<feature type="signal peptide" evidence="6">
    <location>
        <begin position="1"/>
        <end position="19"/>
    </location>
</feature>
<evidence type="ECO:0000259" key="7">
    <source>
        <dbReference type="Pfam" id="PF00933"/>
    </source>
</evidence>
<evidence type="ECO:0000256" key="6">
    <source>
        <dbReference type="SAM" id="SignalP"/>
    </source>
</evidence>
<comment type="caution">
    <text evidence="8">The sequence shown here is derived from an EMBL/GenBank/DDBJ whole genome shotgun (WGS) entry which is preliminary data.</text>
</comment>
<comment type="catalytic activity">
    <reaction evidence="1">
        <text>Hydrolysis of terminal non-reducing N-acetyl-D-hexosamine residues in N-acetyl-beta-D-hexosaminides.</text>
        <dbReference type="EC" id="3.2.1.52"/>
    </reaction>
</comment>
<keyword evidence="4 8" id="KW-0378">Hydrolase</keyword>
<dbReference type="GO" id="GO:0005975">
    <property type="term" value="P:carbohydrate metabolic process"/>
    <property type="evidence" value="ECO:0007669"/>
    <property type="project" value="InterPro"/>
</dbReference>
<keyword evidence="9" id="KW-1185">Reference proteome</keyword>
<proteinExistence type="inferred from homology"/>